<dbReference type="InterPro" id="IPR036005">
    <property type="entry name" value="Creatinase/aminopeptidase-like"/>
</dbReference>
<keyword evidence="3" id="KW-0378">Hydrolase</keyword>
<feature type="domain" description="Creatinase N-terminal" evidence="2">
    <location>
        <begin position="24"/>
        <end position="165"/>
    </location>
</feature>
<evidence type="ECO:0000313" key="4">
    <source>
        <dbReference type="Proteomes" id="UP000626026"/>
    </source>
</evidence>
<dbReference type="PANTHER" id="PTHR46112:SF2">
    <property type="entry name" value="XAA-PRO AMINOPEPTIDASE P-RELATED"/>
    <property type="match status" value="1"/>
</dbReference>
<dbReference type="RefSeq" id="WP_187784420.1">
    <property type="nucleotide sequence ID" value="NZ_JACTVA010000015.1"/>
</dbReference>
<dbReference type="Pfam" id="PF01321">
    <property type="entry name" value="Creatinase_N"/>
    <property type="match status" value="1"/>
</dbReference>
<dbReference type="Proteomes" id="UP000626026">
    <property type="component" value="Unassembled WGS sequence"/>
</dbReference>
<dbReference type="SUPFAM" id="SSF55920">
    <property type="entry name" value="Creatinase/aminopeptidase"/>
    <property type="match status" value="1"/>
</dbReference>
<comment type="caution">
    <text evidence="3">The sequence shown here is derived from an EMBL/GenBank/DDBJ whole genome shotgun (WGS) entry which is preliminary data.</text>
</comment>
<dbReference type="EMBL" id="JACTVA010000015">
    <property type="protein sequence ID" value="MBC9207251.1"/>
    <property type="molecule type" value="Genomic_DNA"/>
</dbReference>
<organism evidence="3 4">
    <name type="scientific">Teichococcus aerophilus</name>
    <dbReference type="NCBI Taxonomy" id="1224513"/>
    <lineage>
        <taxon>Bacteria</taxon>
        <taxon>Pseudomonadati</taxon>
        <taxon>Pseudomonadota</taxon>
        <taxon>Alphaproteobacteria</taxon>
        <taxon>Acetobacterales</taxon>
        <taxon>Roseomonadaceae</taxon>
        <taxon>Roseomonas</taxon>
    </lineage>
</organism>
<dbReference type="GO" id="GO:0004177">
    <property type="term" value="F:aminopeptidase activity"/>
    <property type="evidence" value="ECO:0007669"/>
    <property type="project" value="UniProtKB-KW"/>
</dbReference>
<dbReference type="InterPro" id="IPR000587">
    <property type="entry name" value="Creatinase_N"/>
</dbReference>
<dbReference type="InterPro" id="IPR050659">
    <property type="entry name" value="Peptidase_M24B"/>
</dbReference>
<feature type="domain" description="Peptidase M24" evidence="1">
    <location>
        <begin position="173"/>
        <end position="381"/>
    </location>
</feature>
<evidence type="ECO:0000313" key="3">
    <source>
        <dbReference type="EMBL" id="MBC9207251.1"/>
    </source>
</evidence>
<dbReference type="Pfam" id="PF00557">
    <property type="entry name" value="Peptidase_M24"/>
    <property type="match status" value="1"/>
</dbReference>
<protein>
    <submittedName>
        <fullName evidence="3">Aminopeptidase P family protein</fullName>
    </submittedName>
</protein>
<keyword evidence="4" id="KW-1185">Reference proteome</keyword>
<proteinExistence type="predicted"/>
<dbReference type="InterPro" id="IPR029149">
    <property type="entry name" value="Creatin/AminoP/Spt16_N"/>
</dbReference>
<dbReference type="Gene3D" id="3.90.230.10">
    <property type="entry name" value="Creatinase/methionine aminopeptidase superfamily"/>
    <property type="match status" value="1"/>
</dbReference>
<dbReference type="SUPFAM" id="SSF53092">
    <property type="entry name" value="Creatinase/prolidase N-terminal domain"/>
    <property type="match status" value="1"/>
</dbReference>
<keyword evidence="3" id="KW-0031">Aminopeptidase</keyword>
<name>A0ABR7RLS2_9PROT</name>
<dbReference type="InterPro" id="IPR000994">
    <property type="entry name" value="Pept_M24"/>
</dbReference>
<reference evidence="3 4" key="1">
    <citation type="journal article" date="2013" name="Int. J. Syst. Evol. Microbiol.">
        <title>Roseomonas aerophila sp. nov., isolated from air.</title>
        <authorList>
            <person name="Kim S.J."/>
            <person name="Weon H.Y."/>
            <person name="Ahn J.H."/>
            <person name="Hong S.B."/>
            <person name="Seok S.J."/>
            <person name="Whang K.S."/>
            <person name="Kwon S.W."/>
        </authorList>
    </citation>
    <scope>NUCLEOTIDE SEQUENCE [LARGE SCALE GENOMIC DNA]</scope>
    <source>
        <strain evidence="3 4">NBRC 108923</strain>
    </source>
</reference>
<dbReference type="PANTHER" id="PTHR46112">
    <property type="entry name" value="AMINOPEPTIDASE"/>
    <property type="match status" value="1"/>
</dbReference>
<dbReference type="CDD" id="cd01066">
    <property type="entry name" value="APP_MetAP"/>
    <property type="match status" value="1"/>
</dbReference>
<evidence type="ECO:0000259" key="2">
    <source>
        <dbReference type="Pfam" id="PF01321"/>
    </source>
</evidence>
<keyword evidence="3" id="KW-0645">Protease</keyword>
<dbReference type="Gene3D" id="3.40.350.10">
    <property type="entry name" value="Creatinase/prolidase N-terminal domain"/>
    <property type="match status" value="1"/>
</dbReference>
<sequence length="393" mass="41212">MHERFEGPARPSPAHVTVDELKVRLGRVRAALAERGLAALLVFAPESHYWATGLDTGGYVFFQCGIIPADPARPLTLLTRRPDLSQARDTSLYADIRIWYDANDADPAGELRTILDELGLGGQRLGLETATYGLTGQNHAAVQASLNGFCALTPASDLIHAMRAVKSPSEIAIIRQAATLADAAVAAARARLAPGLPDSALTAAAMTAILDGGGDMPPAGPLCNSGPRAVYGRGVGGPRILQGQDQVVLELAATRHRYNVCIERTFILGEMPAAQRRMADTVRDAVAAMVAAARPGNSAGAIAEAFGAVVDAAGYTRNRFAACGYPLGATFRPSWMDVPPMLHPGNPTPLLPGMVFFPHCMLGDAESGLAFGSGDTILITEAGAEVLTRAPFL</sequence>
<gene>
    <name evidence="3" type="ORF">IBL26_10425</name>
</gene>
<accession>A0ABR7RLS2</accession>
<evidence type="ECO:0000259" key="1">
    <source>
        <dbReference type="Pfam" id="PF00557"/>
    </source>
</evidence>